<dbReference type="InterPro" id="IPR002155">
    <property type="entry name" value="Thiolase"/>
</dbReference>
<dbReference type="PIRSF" id="PIRSF000429">
    <property type="entry name" value="Ac-CoA_Ac_transf"/>
    <property type="match status" value="1"/>
</dbReference>
<dbReference type="EMBL" id="BAABGT010000076">
    <property type="protein sequence ID" value="GAA4553701.1"/>
    <property type="molecule type" value="Genomic_DNA"/>
</dbReference>
<gene>
    <name evidence="2" type="ORF">GCM10023175_50230</name>
</gene>
<dbReference type="SUPFAM" id="SSF53901">
    <property type="entry name" value="Thiolase-like"/>
    <property type="match status" value="2"/>
</dbReference>
<sequence length="370" mass="39228">MSDVAIVGAAHTAQGELAGRSANSIAVEAVALALADAGLQKSDLDGLITCQPVGTRSGTDWQIGAALGIRPQYSATLEYGSCNFSLHLAVMAIRAGFASTIALVYGANHRTGRTDFSITSAASMLGPASGYLHIAGPSAMAVRRYQHLYGLTEEEFGWIAVGQREWAQKNPLAVFTDPLPMSEYLRMPYMVAPLRRPDITMISDGGVALIVTSTEHAADLGHPAVEIVGMAQDAPLYEEPDALMRPMFGRCASRLYEQSGVGPAEVDVLYVQEPTALTVLQALEAFGFCKEGEAGGFLAEGHTRPGGDLPVNTNGGQLSESYMWGWLHLVEAVRQLRGDCGDRQVEARTALYCSSGGFAKCGATALRRSG</sequence>
<reference evidence="3" key="1">
    <citation type="journal article" date="2019" name="Int. J. Syst. Evol. Microbiol.">
        <title>The Global Catalogue of Microorganisms (GCM) 10K type strain sequencing project: providing services to taxonomists for standard genome sequencing and annotation.</title>
        <authorList>
            <consortium name="The Broad Institute Genomics Platform"/>
            <consortium name="The Broad Institute Genome Sequencing Center for Infectious Disease"/>
            <person name="Wu L."/>
            <person name="Ma J."/>
        </authorList>
    </citation>
    <scope>NUCLEOTIDE SEQUENCE [LARGE SCALE GENOMIC DNA]</scope>
    <source>
        <strain evidence="3">JCM 17906</strain>
    </source>
</reference>
<dbReference type="Proteomes" id="UP001501598">
    <property type="component" value="Unassembled WGS sequence"/>
</dbReference>
<dbReference type="PANTHER" id="PTHR42870:SF1">
    <property type="entry name" value="NON-SPECIFIC LIPID-TRANSFER PROTEIN-LIKE 2"/>
    <property type="match status" value="1"/>
</dbReference>
<evidence type="ECO:0000313" key="3">
    <source>
        <dbReference type="Proteomes" id="UP001501598"/>
    </source>
</evidence>
<feature type="domain" description="Thiolase C-terminal" evidence="1">
    <location>
        <begin position="239"/>
        <end position="365"/>
    </location>
</feature>
<keyword evidence="3" id="KW-1185">Reference proteome</keyword>
<name>A0ABP8RZB8_9PSEU</name>
<evidence type="ECO:0000259" key="1">
    <source>
        <dbReference type="Pfam" id="PF22691"/>
    </source>
</evidence>
<dbReference type="Pfam" id="PF22691">
    <property type="entry name" value="Thiolase_C_1"/>
    <property type="match status" value="1"/>
</dbReference>
<dbReference type="RefSeq" id="WP_345423435.1">
    <property type="nucleotide sequence ID" value="NZ_BAABGT010000076.1"/>
</dbReference>
<dbReference type="PANTHER" id="PTHR42870">
    <property type="entry name" value="ACETYL-COA C-ACETYLTRANSFERASE"/>
    <property type="match status" value="1"/>
</dbReference>
<protein>
    <submittedName>
        <fullName evidence="2">Thiolase</fullName>
    </submittedName>
</protein>
<dbReference type="Gene3D" id="3.40.47.10">
    <property type="match status" value="1"/>
</dbReference>
<proteinExistence type="predicted"/>
<organism evidence="2 3">
    <name type="scientific">Pseudonocardia xishanensis</name>
    <dbReference type="NCBI Taxonomy" id="630995"/>
    <lineage>
        <taxon>Bacteria</taxon>
        <taxon>Bacillati</taxon>
        <taxon>Actinomycetota</taxon>
        <taxon>Actinomycetes</taxon>
        <taxon>Pseudonocardiales</taxon>
        <taxon>Pseudonocardiaceae</taxon>
        <taxon>Pseudonocardia</taxon>
    </lineage>
</organism>
<evidence type="ECO:0000313" key="2">
    <source>
        <dbReference type="EMBL" id="GAA4553701.1"/>
    </source>
</evidence>
<dbReference type="CDD" id="cd00829">
    <property type="entry name" value="SCP-x_thiolase"/>
    <property type="match status" value="1"/>
</dbReference>
<accession>A0ABP8RZB8</accession>
<dbReference type="InterPro" id="IPR055140">
    <property type="entry name" value="Thiolase_C_2"/>
</dbReference>
<dbReference type="InterPro" id="IPR016039">
    <property type="entry name" value="Thiolase-like"/>
</dbReference>
<comment type="caution">
    <text evidence="2">The sequence shown here is derived from an EMBL/GenBank/DDBJ whole genome shotgun (WGS) entry which is preliminary data.</text>
</comment>